<protein>
    <submittedName>
        <fullName evidence="5">Pyridine nucleotide-disulfide oxidoreductase</fullName>
    </submittedName>
</protein>
<gene>
    <name evidence="5" type="ORF">BTN92_12200</name>
</gene>
<evidence type="ECO:0000256" key="1">
    <source>
        <dbReference type="ARBA" id="ARBA00001974"/>
    </source>
</evidence>
<organism evidence="5 6">
    <name type="scientific">Enterococcus mundtii</name>
    <dbReference type="NCBI Taxonomy" id="53346"/>
    <lineage>
        <taxon>Bacteria</taxon>
        <taxon>Bacillati</taxon>
        <taxon>Bacillota</taxon>
        <taxon>Bacilli</taxon>
        <taxon>Lactobacillales</taxon>
        <taxon>Enterococcaceae</taxon>
        <taxon>Enterococcus</taxon>
    </lineage>
</organism>
<dbReference type="PANTHER" id="PTHR43429">
    <property type="entry name" value="PYRIDINE NUCLEOTIDE-DISULFIDE OXIDOREDUCTASE DOMAIN-CONTAINING"/>
    <property type="match status" value="1"/>
</dbReference>
<evidence type="ECO:0000259" key="4">
    <source>
        <dbReference type="Pfam" id="PF07992"/>
    </source>
</evidence>
<dbReference type="Gene3D" id="3.50.50.60">
    <property type="entry name" value="FAD/NAD(P)-binding domain"/>
    <property type="match status" value="2"/>
</dbReference>
<dbReference type="SUPFAM" id="SSF51905">
    <property type="entry name" value="FAD/NAD(P)-binding domain"/>
    <property type="match status" value="1"/>
</dbReference>
<dbReference type="Pfam" id="PF07992">
    <property type="entry name" value="Pyr_redox_2"/>
    <property type="match status" value="1"/>
</dbReference>
<dbReference type="AlphaFoldDB" id="A0A1V2UE80"/>
<comment type="cofactor">
    <cofactor evidence="1">
        <name>FAD</name>
        <dbReference type="ChEBI" id="CHEBI:57692"/>
    </cofactor>
</comment>
<evidence type="ECO:0000256" key="3">
    <source>
        <dbReference type="ARBA" id="ARBA00022827"/>
    </source>
</evidence>
<sequence>MRIVIVGGSFAGIQTAISLRNDCPESEIIIIEKQARIGFIPNSVNLILKGEFHEEAHHYWITKEQLTQEHQIAVRVETEVTALNSDKNQIQLNDGEILSFDFLVIATGSQQRFRFSTQENDTIWTIKDPKTSQQFQQRIGNAKKIAVVGAGQVGLELIEGLANLGKELHLYESQSTVLFRYFDPEMIKPLYRELNNRGIRYFLNEQVQEIIEAEQTKIFTEKRSETYDLVLLANYTRPDNQLWEESLRLNDDGTIWVNDYLQTSQENIYAIGDAIQVTYRPTQEKMYVSLVNNAIRTAKIASKNISGQQKKDLGTYRPIGNHWFGHYFGSVGLTESESIFYDGEINTQYLTTRASAANQELIQIKVLLTEEGKLIGAQCHSQAVIFYLLDRLTLAVEEGWTLADLEAREFFFQPEYRAPTALVKVVDSFDED</sequence>
<dbReference type="Gene3D" id="3.30.390.30">
    <property type="match status" value="1"/>
</dbReference>
<dbReference type="InterPro" id="IPR016156">
    <property type="entry name" value="FAD/NAD-linked_Rdtase_dimer_sf"/>
</dbReference>
<proteinExistence type="predicted"/>
<dbReference type="RefSeq" id="WP_077151895.1">
    <property type="nucleotide sequence ID" value="NZ_CABMMO010000013.1"/>
</dbReference>
<evidence type="ECO:0000313" key="5">
    <source>
        <dbReference type="EMBL" id="ONN41616.1"/>
    </source>
</evidence>
<dbReference type="PRINTS" id="PR00368">
    <property type="entry name" value="FADPNR"/>
</dbReference>
<dbReference type="STRING" id="53346.A5802_002700"/>
<dbReference type="InterPro" id="IPR050260">
    <property type="entry name" value="FAD-bd_OxRdtase"/>
</dbReference>
<dbReference type="Proteomes" id="UP000189299">
    <property type="component" value="Unassembled WGS sequence"/>
</dbReference>
<feature type="domain" description="FAD/NAD(P)-binding" evidence="4">
    <location>
        <begin position="1"/>
        <end position="297"/>
    </location>
</feature>
<evidence type="ECO:0000313" key="6">
    <source>
        <dbReference type="Proteomes" id="UP000189299"/>
    </source>
</evidence>
<name>A0A1V2UE80_ENTMU</name>
<reference evidence="5 6" key="1">
    <citation type="submission" date="2016-12" db="EMBL/GenBank/DDBJ databases">
        <authorList>
            <person name="Song W.-J."/>
            <person name="Kurnit D.M."/>
        </authorList>
    </citation>
    <scope>NUCLEOTIDE SEQUENCE [LARGE SCALE GENOMIC DNA]</scope>
    <source>
        <strain evidence="5 6">CGB1038-1_S1</strain>
    </source>
</reference>
<comment type="caution">
    <text evidence="5">The sequence shown here is derived from an EMBL/GenBank/DDBJ whole genome shotgun (WGS) entry which is preliminary data.</text>
</comment>
<dbReference type="EMBL" id="MSTR01000013">
    <property type="protein sequence ID" value="ONN41616.1"/>
    <property type="molecule type" value="Genomic_DNA"/>
</dbReference>
<dbReference type="InterPro" id="IPR023753">
    <property type="entry name" value="FAD/NAD-binding_dom"/>
</dbReference>
<dbReference type="OrthoDB" id="9802028at2"/>
<keyword evidence="3" id="KW-0274">FAD</keyword>
<evidence type="ECO:0000256" key="2">
    <source>
        <dbReference type="ARBA" id="ARBA00022630"/>
    </source>
</evidence>
<dbReference type="SUPFAM" id="SSF55424">
    <property type="entry name" value="FAD/NAD-linked reductases, dimerisation (C-terminal) domain"/>
    <property type="match status" value="1"/>
</dbReference>
<dbReference type="GO" id="GO:0016491">
    <property type="term" value="F:oxidoreductase activity"/>
    <property type="evidence" value="ECO:0007669"/>
    <property type="project" value="InterPro"/>
</dbReference>
<dbReference type="PRINTS" id="PR00411">
    <property type="entry name" value="PNDRDTASEI"/>
</dbReference>
<dbReference type="InterPro" id="IPR036188">
    <property type="entry name" value="FAD/NAD-bd_sf"/>
</dbReference>
<keyword evidence="2" id="KW-0285">Flavoprotein</keyword>
<accession>A0A1V2UE80</accession>